<feature type="non-terminal residue" evidence="1">
    <location>
        <position position="48"/>
    </location>
</feature>
<reference evidence="1" key="1">
    <citation type="submission" date="2018-05" db="EMBL/GenBank/DDBJ databases">
        <authorList>
            <person name="Lanie J.A."/>
            <person name="Ng W.-L."/>
            <person name="Kazmierczak K.M."/>
            <person name="Andrzejewski T.M."/>
            <person name="Davidsen T.M."/>
            <person name="Wayne K.J."/>
            <person name="Tettelin H."/>
            <person name="Glass J.I."/>
            <person name="Rusch D."/>
            <person name="Podicherti R."/>
            <person name="Tsui H.-C.T."/>
            <person name="Winkler M.E."/>
        </authorList>
    </citation>
    <scope>NUCLEOTIDE SEQUENCE</scope>
</reference>
<protein>
    <submittedName>
        <fullName evidence="1">Uncharacterized protein</fullName>
    </submittedName>
</protein>
<gene>
    <name evidence="1" type="ORF">METZ01_LOCUS353497</name>
</gene>
<organism evidence="1">
    <name type="scientific">marine metagenome</name>
    <dbReference type="NCBI Taxonomy" id="408172"/>
    <lineage>
        <taxon>unclassified sequences</taxon>
        <taxon>metagenomes</taxon>
        <taxon>ecological metagenomes</taxon>
    </lineage>
</organism>
<name>A0A382RSH5_9ZZZZ</name>
<accession>A0A382RSH5</accession>
<evidence type="ECO:0000313" key="1">
    <source>
        <dbReference type="EMBL" id="SVD00643.1"/>
    </source>
</evidence>
<dbReference type="EMBL" id="UINC01123880">
    <property type="protein sequence ID" value="SVD00643.1"/>
    <property type="molecule type" value="Genomic_DNA"/>
</dbReference>
<proteinExistence type="predicted"/>
<sequence>MIGFKNNNKAIDVTFRLYQSRTWYRFVLTKGGIRQIWYVAVSGGAIKS</sequence>
<dbReference type="AlphaFoldDB" id="A0A382RSH5"/>